<comment type="caution">
    <text evidence="5">The sequence shown here is derived from an EMBL/GenBank/DDBJ whole genome shotgun (WGS) entry which is preliminary data.</text>
</comment>
<evidence type="ECO:0000259" key="3">
    <source>
        <dbReference type="Pfam" id="PF17100"/>
    </source>
</evidence>
<sequence length="768" mass="85835">MGCGSLKFWRKRRKGQENTSIASAPSGIPLRSSSAPDTTPTSVPQGATSIAQVSDVSSHVTSTPNVSSSTPAAANAPSASALGDVANASNATISNSVGTLCQPQALPHSSPQSSPSPSRLSDPSSASRQEKLWDRAYKEVQSQEPEIVDAYEHLLSTKLNGIDSPSNKETRNKISDSPKERCEQMRSIAEAGLKKTERSTAVQQKINDGMQVISPLRDVIDQVVKILANQFTEPGINRTGMMHVLSKMQWYMDPAGPQLDEKSSKSQTKLWLQLEDHTVELYQALLLNVVKLDDWNRQLDGIKAAEETVSADLKLSRPSGKGKTMLLCGVIQELEKDPFKRLCYFFCQATEDELSNARSVLRGLIYHLVKQYPRLIQHVREEYDTSGERLFNDHNAWEALCRIFESILADEHLDEILIIVDALDECLVDRPKHLEFISKVSSSSCAKVIVTSRNWPDIEKKLGNDNEHASILPLELNDDLISHAVGKYISWKLDTLARTIPYKNDQEIYNKVRHHLLANSNNTFLWVALVCKGLSSGDVTQKRHVQRVLDKAPPGLDQLYERMIEGISEVAPFDADLCQEILAVTSVLKRPVKLEELLTILDPNLVSDLDPQALKDVIGCCGSFLNAHQGTIYFIHQSAEDFLRKREFTAYPTIEHRHSAVFRRTLDTLSGSTVLRRDTTWKTLGYISKMKFLPNPILWTPSSMVRLEKLVNRNASEEAKILAQLVQDASRFVLYDRITTEAHPLQLYASSLVFSPRGSIVRKLFQDD</sequence>
<keyword evidence="6" id="KW-1185">Reference proteome</keyword>
<reference evidence="5" key="1">
    <citation type="journal article" date="2020" name="Phytopathology">
        <title>Genome Sequence Resources of Colletotrichum truncatum, C. plurivorum, C. musicola, and C. sojae: Four Species Pathogenic to Soybean (Glycine max).</title>
        <authorList>
            <person name="Rogerio F."/>
            <person name="Boufleur T.R."/>
            <person name="Ciampi-Guillardi M."/>
            <person name="Sukno S.A."/>
            <person name="Thon M.R."/>
            <person name="Massola Junior N.S."/>
            <person name="Baroncelli R."/>
        </authorList>
    </citation>
    <scope>NUCLEOTIDE SEQUENCE</scope>
    <source>
        <strain evidence="5">LFN0074</strain>
    </source>
</reference>
<feature type="domain" description="NWD NACHT-NTPase N-terminal" evidence="3">
    <location>
        <begin position="130"/>
        <end position="312"/>
    </location>
</feature>
<protein>
    <submittedName>
        <fullName evidence="5">Nacht and wd domain protein</fullName>
    </submittedName>
</protein>
<organism evidence="5 6">
    <name type="scientific">Colletotrichum musicola</name>
    <dbReference type="NCBI Taxonomy" id="2175873"/>
    <lineage>
        <taxon>Eukaryota</taxon>
        <taxon>Fungi</taxon>
        <taxon>Dikarya</taxon>
        <taxon>Ascomycota</taxon>
        <taxon>Pezizomycotina</taxon>
        <taxon>Sordariomycetes</taxon>
        <taxon>Hypocreomycetidae</taxon>
        <taxon>Glomerellales</taxon>
        <taxon>Glomerellaceae</taxon>
        <taxon>Colletotrichum</taxon>
        <taxon>Colletotrichum orchidearum species complex</taxon>
    </lineage>
</organism>
<dbReference type="InterPro" id="IPR031359">
    <property type="entry name" value="NACHT_N"/>
</dbReference>
<dbReference type="PANTHER" id="PTHR10039">
    <property type="entry name" value="AMELOGENIN"/>
    <property type="match status" value="1"/>
</dbReference>
<feature type="compositionally biased region" description="Low complexity" evidence="2">
    <location>
        <begin position="56"/>
        <end position="78"/>
    </location>
</feature>
<dbReference type="SUPFAM" id="SSF52540">
    <property type="entry name" value="P-loop containing nucleoside triphosphate hydrolases"/>
    <property type="match status" value="1"/>
</dbReference>
<feature type="compositionally biased region" description="Polar residues" evidence="2">
    <location>
        <begin position="31"/>
        <end position="55"/>
    </location>
</feature>
<dbReference type="AlphaFoldDB" id="A0A8H6MNW2"/>
<name>A0A8H6MNW2_9PEZI</name>
<dbReference type="PANTHER" id="PTHR10039:SF14">
    <property type="entry name" value="NACHT DOMAIN-CONTAINING PROTEIN"/>
    <property type="match status" value="1"/>
</dbReference>
<feature type="non-terminal residue" evidence="5">
    <location>
        <position position="1"/>
    </location>
</feature>
<evidence type="ECO:0000313" key="5">
    <source>
        <dbReference type="EMBL" id="KAF6803717.1"/>
    </source>
</evidence>
<feature type="compositionally biased region" description="Low complexity" evidence="2">
    <location>
        <begin position="102"/>
        <end position="127"/>
    </location>
</feature>
<keyword evidence="1" id="KW-0677">Repeat</keyword>
<dbReference type="Pfam" id="PF17100">
    <property type="entry name" value="NACHT_N"/>
    <property type="match status" value="1"/>
</dbReference>
<feature type="region of interest" description="Disordered" evidence="2">
    <location>
        <begin position="159"/>
        <end position="178"/>
    </location>
</feature>
<dbReference type="Gene3D" id="3.40.50.300">
    <property type="entry name" value="P-loop containing nucleotide triphosphate hydrolases"/>
    <property type="match status" value="1"/>
</dbReference>
<dbReference type="InterPro" id="IPR027417">
    <property type="entry name" value="P-loop_NTPase"/>
</dbReference>
<feature type="region of interest" description="Disordered" evidence="2">
    <location>
        <begin position="101"/>
        <end position="129"/>
    </location>
</feature>
<feature type="region of interest" description="Disordered" evidence="2">
    <location>
        <begin position="1"/>
        <end position="78"/>
    </location>
</feature>
<feature type="compositionally biased region" description="Basic and acidic residues" evidence="2">
    <location>
        <begin position="166"/>
        <end position="178"/>
    </location>
</feature>
<feature type="domain" description="Nephrocystin 3-like N-terminal" evidence="4">
    <location>
        <begin position="313"/>
        <end position="453"/>
    </location>
</feature>
<dbReference type="InterPro" id="IPR056884">
    <property type="entry name" value="NPHP3-like_N"/>
</dbReference>
<accession>A0A8H6MNW2</accession>
<evidence type="ECO:0000256" key="2">
    <source>
        <dbReference type="SAM" id="MobiDB-lite"/>
    </source>
</evidence>
<dbReference type="Pfam" id="PF24883">
    <property type="entry name" value="NPHP3_N"/>
    <property type="match status" value="1"/>
</dbReference>
<proteinExistence type="predicted"/>
<dbReference type="Proteomes" id="UP000639643">
    <property type="component" value="Unassembled WGS sequence"/>
</dbReference>
<evidence type="ECO:0000259" key="4">
    <source>
        <dbReference type="Pfam" id="PF24883"/>
    </source>
</evidence>
<evidence type="ECO:0000313" key="6">
    <source>
        <dbReference type="Proteomes" id="UP000639643"/>
    </source>
</evidence>
<dbReference type="EMBL" id="WIGM01001178">
    <property type="protein sequence ID" value="KAF6803717.1"/>
    <property type="molecule type" value="Genomic_DNA"/>
</dbReference>
<evidence type="ECO:0000256" key="1">
    <source>
        <dbReference type="ARBA" id="ARBA00022737"/>
    </source>
</evidence>
<gene>
    <name evidence="5" type="ORF">CMUS01_15016</name>
</gene>
<dbReference type="OrthoDB" id="538223at2759"/>